<feature type="non-terminal residue" evidence="2">
    <location>
        <position position="1"/>
    </location>
</feature>
<gene>
    <name evidence="2" type="ORF">GOACH_54_00030</name>
</gene>
<keyword evidence="3" id="KW-1185">Reference proteome</keyword>
<feature type="transmembrane region" description="Helical" evidence="1">
    <location>
        <begin position="115"/>
        <end position="136"/>
    </location>
</feature>
<accession>L7KR95</accession>
<keyword evidence="1" id="KW-0812">Transmembrane</keyword>
<feature type="transmembrane region" description="Helical" evidence="1">
    <location>
        <begin position="40"/>
        <end position="58"/>
    </location>
</feature>
<feature type="transmembrane region" description="Helical" evidence="1">
    <location>
        <begin position="12"/>
        <end position="31"/>
    </location>
</feature>
<protein>
    <submittedName>
        <fullName evidence="2">Putative ABC transporter permease protein</fullName>
    </submittedName>
</protein>
<feature type="transmembrane region" description="Helical" evidence="1">
    <location>
        <begin position="70"/>
        <end position="88"/>
    </location>
</feature>
<comment type="caution">
    <text evidence="2">The sequence shown here is derived from an EMBL/GenBank/DDBJ whole genome shotgun (WGS) entry which is preliminary data.</text>
</comment>
<proteinExistence type="predicted"/>
<evidence type="ECO:0000256" key="1">
    <source>
        <dbReference type="SAM" id="Phobius"/>
    </source>
</evidence>
<organism evidence="2 3">
    <name type="scientific">Gordonia aichiensis NBRC 108223</name>
    <dbReference type="NCBI Taxonomy" id="1220583"/>
    <lineage>
        <taxon>Bacteria</taxon>
        <taxon>Bacillati</taxon>
        <taxon>Actinomycetota</taxon>
        <taxon>Actinomycetes</taxon>
        <taxon>Mycobacteriales</taxon>
        <taxon>Gordoniaceae</taxon>
        <taxon>Gordonia</taxon>
    </lineage>
</organism>
<name>L7KR95_9ACTN</name>
<evidence type="ECO:0000313" key="2">
    <source>
        <dbReference type="EMBL" id="GAC51139.1"/>
    </source>
</evidence>
<feature type="transmembrane region" description="Helical" evidence="1">
    <location>
        <begin position="181"/>
        <end position="205"/>
    </location>
</feature>
<sequence length="244" mass="25485">PSLTHEARSFLPWILLPTALSVSSVIVYPLLFPDMQDRKAFAATIGGNPALGLIFGPAYDLSTTDGFNAWRSLALGGLIAAIGAIFIVTKASRGQEDSGQAELLASGVLGRQSRLLTALLLAMVCSLAIGVVSGVVTALCGGGWGPSMLLGAGFTVTGWMFAAVATVTAQIGSDARTASTIAVAVFGVLFVMRGFLFSMVVGSAMDQSVHHRLPHHRIRRIPTPRHTMTTTVTMSAPPRASHNA</sequence>
<feature type="transmembrane region" description="Helical" evidence="1">
    <location>
        <begin position="148"/>
        <end position="169"/>
    </location>
</feature>
<dbReference type="eggNOG" id="COG3559">
    <property type="taxonomic scope" value="Bacteria"/>
</dbReference>
<keyword evidence="1" id="KW-1133">Transmembrane helix</keyword>
<reference evidence="2 3" key="1">
    <citation type="submission" date="2012-12" db="EMBL/GenBank/DDBJ databases">
        <title>Whole genome shotgun sequence of Gordonia aichiensis NBRC 108223.</title>
        <authorList>
            <person name="Isaki-Nakamura S."/>
            <person name="Hosoyama A."/>
            <person name="Tsuchikane K."/>
            <person name="Ando Y."/>
            <person name="Baba S."/>
            <person name="Ohji S."/>
            <person name="Hamada M."/>
            <person name="Tamura T."/>
            <person name="Yamazoe A."/>
            <person name="Yamazaki S."/>
            <person name="Fujita N."/>
        </authorList>
    </citation>
    <scope>NUCLEOTIDE SEQUENCE [LARGE SCALE GENOMIC DNA]</scope>
    <source>
        <strain evidence="2 3">NBRC 108223</strain>
    </source>
</reference>
<keyword evidence="1" id="KW-0472">Membrane</keyword>
<dbReference type="Proteomes" id="UP000010988">
    <property type="component" value="Unassembled WGS sequence"/>
</dbReference>
<dbReference type="AlphaFoldDB" id="L7KR95"/>
<dbReference type="EMBL" id="BANR01000054">
    <property type="protein sequence ID" value="GAC51139.1"/>
    <property type="molecule type" value="Genomic_DNA"/>
</dbReference>
<evidence type="ECO:0000313" key="3">
    <source>
        <dbReference type="Proteomes" id="UP000010988"/>
    </source>
</evidence>